<reference evidence="1 2" key="1">
    <citation type="journal article" date="2021" name="Hortic Res">
        <title>High-quality reference genome and annotation aids understanding of berry development for evergreen blueberry (Vaccinium darrowii).</title>
        <authorList>
            <person name="Yu J."/>
            <person name="Hulse-Kemp A.M."/>
            <person name="Babiker E."/>
            <person name="Staton M."/>
        </authorList>
    </citation>
    <scope>NUCLEOTIDE SEQUENCE [LARGE SCALE GENOMIC DNA]</scope>
    <source>
        <strain evidence="2">cv. NJ 8807/NJ 8810</strain>
        <tissue evidence="1">Young leaf</tissue>
    </source>
</reference>
<name>A0ACB7YTQ2_9ERIC</name>
<dbReference type="Proteomes" id="UP000828048">
    <property type="component" value="Chromosome 3"/>
</dbReference>
<evidence type="ECO:0000313" key="1">
    <source>
        <dbReference type="EMBL" id="KAH7856599.1"/>
    </source>
</evidence>
<comment type="caution">
    <text evidence="1">The sequence shown here is derived from an EMBL/GenBank/DDBJ whole genome shotgun (WGS) entry which is preliminary data.</text>
</comment>
<proteinExistence type="predicted"/>
<protein>
    <submittedName>
        <fullName evidence="1">Uncharacterized protein</fullName>
    </submittedName>
</protein>
<sequence length="523" mass="57953">MRESERERLLRLEREEWNLITKKRSNRRFFPWAQNIRSSGASEVITIYVDNLTDDMDAEWLGQIFSKYGRVIDAFIPRKRSKNFMSKFGFIRFNSVAEAESAISDLNGVIIRDKKLLVKMATYSRVKEYSGVKEYGGSSTIHFQLKGLRKAVVGKVSSDPRQISVNISGNEWLTRSVAAKLKSLSAMESIREAIHCHGVPQIEVKDMGGLWVAVTFPSSELMHSIFDGKLSWLNNCFNSSEFTWVESLPKKTVNSVDDSIEEANSRRDMDHRDWVDRPNRMRNNSNEVSHVADSFVETSREALAAKNGACGNCGDFSIQVCGSKIDSIEEDEFRGFGNNLTINEVCGSFANGDGPGNRGNLIFGQEPNIFVSKGGAHLNLLVDNGSSAVDFGSFNLDKPLGHVSGPGLIISRPSNGLEGGQAQPNQFIFSSRFEPSPVTIAAGLDPNLGNACAEKDSNYTYGSVTECIEEGEIKENESQLPIYEEPMNIKKEFGPVVDSVLSNSFEVEDTVLAVTNKDEEDSS</sequence>
<gene>
    <name evidence="1" type="ORF">Vadar_003368</name>
</gene>
<keyword evidence="2" id="KW-1185">Reference proteome</keyword>
<evidence type="ECO:0000313" key="2">
    <source>
        <dbReference type="Proteomes" id="UP000828048"/>
    </source>
</evidence>
<organism evidence="1 2">
    <name type="scientific">Vaccinium darrowii</name>
    <dbReference type="NCBI Taxonomy" id="229202"/>
    <lineage>
        <taxon>Eukaryota</taxon>
        <taxon>Viridiplantae</taxon>
        <taxon>Streptophyta</taxon>
        <taxon>Embryophyta</taxon>
        <taxon>Tracheophyta</taxon>
        <taxon>Spermatophyta</taxon>
        <taxon>Magnoliopsida</taxon>
        <taxon>eudicotyledons</taxon>
        <taxon>Gunneridae</taxon>
        <taxon>Pentapetalae</taxon>
        <taxon>asterids</taxon>
        <taxon>Ericales</taxon>
        <taxon>Ericaceae</taxon>
        <taxon>Vaccinioideae</taxon>
        <taxon>Vaccinieae</taxon>
        <taxon>Vaccinium</taxon>
    </lineage>
</organism>
<dbReference type="EMBL" id="CM037153">
    <property type="protein sequence ID" value="KAH7856599.1"/>
    <property type="molecule type" value="Genomic_DNA"/>
</dbReference>
<accession>A0ACB7YTQ2</accession>